<dbReference type="Gene3D" id="3.40.33.10">
    <property type="entry name" value="CAP"/>
    <property type="match status" value="1"/>
</dbReference>
<dbReference type="InterPro" id="IPR035940">
    <property type="entry name" value="CAP_sf"/>
</dbReference>
<dbReference type="PANTHER" id="PTHR31157:SF26">
    <property type="entry name" value="SCP-LIKE EXTRACELLULAR PROTEIN"/>
    <property type="match status" value="1"/>
</dbReference>
<feature type="transmembrane region" description="Helical" evidence="1">
    <location>
        <begin position="9"/>
        <end position="28"/>
    </location>
</feature>
<evidence type="ECO:0000313" key="4">
    <source>
        <dbReference type="EMBL" id="GIN94572.1"/>
    </source>
</evidence>
<protein>
    <submittedName>
        <fullName evidence="4">Membrane protein YlbC</fullName>
    </submittedName>
</protein>
<dbReference type="SUPFAM" id="SSF55797">
    <property type="entry name" value="PR-1-like"/>
    <property type="match status" value="1"/>
</dbReference>
<dbReference type="Pfam" id="PF00188">
    <property type="entry name" value="CAP"/>
    <property type="match status" value="1"/>
</dbReference>
<comment type="caution">
    <text evidence="4">The sequence shown here is derived from an EMBL/GenBank/DDBJ whole genome shotgun (WGS) entry which is preliminary data.</text>
</comment>
<proteinExistence type="predicted"/>
<dbReference type="Pfam" id="PF14504">
    <property type="entry name" value="CAP_assoc_N"/>
    <property type="match status" value="1"/>
</dbReference>
<dbReference type="InterPro" id="IPR014044">
    <property type="entry name" value="CAP_dom"/>
</dbReference>
<evidence type="ECO:0000313" key="5">
    <source>
        <dbReference type="Proteomes" id="UP000680670"/>
    </source>
</evidence>
<dbReference type="EMBL" id="BORJ01000001">
    <property type="protein sequence ID" value="GIN94572.1"/>
    <property type="molecule type" value="Genomic_DNA"/>
</dbReference>
<dbReference type="PANTHER" id="PTHR31157">
    <property type="entry name" value="SCP DOMAIN-CONTAINING PROTEIN"/>
    <property type="match status" value="1"/>
</dbReference>
<keyword evidence="1" id="KW-0812">Transmembrane</keyword>
<dbReference type="CDD" id="cd05379">
    <property type="entry name" value="CAP_bacterial"/>
    <property type="match status" value="1"/>
</dbReference>
<name>A0ABQ4KSC6_SIMTE</name>
<keyword evidence="5" id="KW-1185">Reference proteome</keyword>
<evidence type="ECO:0000259" key="3">
    <source>
        <dbReference type="Pfam" id="PF14504"/>
    </source>
</evidence>
<dbReference type="InterPro" id="IPR029410">
    <property type="entry name" value="CAP_assoc"/>
</dbReference>
<keyword evidence="1" id="KW-1133">Transmembrane helix</keyword>
<feature type="domain" description="SCP" evidence="2">
    <location>
        <begin position="243"/>
        <end position="353"/>
    </location>
</feature>
<keyword evidence="1" id="KW-0472">Membrane</keyword>
<evidence type="ECO:0000256" key="1">
    <source>
        <dbReference type="SAM" id="Phobius"/>
    </source>
</evidence>
<accession>A0ABQ4KSC6</accession>
<gene>
    <name evidence="4" type="primary">ylbC</name>
    <name evidence="4" type="ORF">J6TS1_04420</name>
</gene>
<sequence length="360" mass="41315">MREGVKLRNLFRILIFTAALLVISFYIYSPEETGPIKDDTYSLPPKHDNDEAIPHITMTDSDKQPAEGLGSLIGRPQAELIEGFGEPDRKEPSSYEYEWWIYNNELDSYMQVGIQDGKVVTIYAVGSQLNITPFKIDQPVEDIYRSTVLETEIVVNAHEGNYRFELTEEDLNIRPLIQLGDIFAQLSIDKFTGTLFSVRFLDQKTLISQRPYELIYSGDLIDMEDPDEDKWEAIERGSEQQIFDLTNTFRTRFDIPELKWDDEIAEVAYGHSKDMRENDYFAHDSPTFGDLAKRLKEGKVSFQTAGENIAADYIDGPAAMEGWVNSENHRKALLDEDFTLIGVGVFKKNYTQNFVKHSEM</sequence>
<dbReference type="Proteomes" id="UP000680670">
    <property type="component" value="Unassembled WGS sequence"/>
</dbReference>
<dbReference type="RefSeq" id="WP_244861946.1">
    <property type="nucleotide sequence ID" value="NZ_BORI01000007.1"/>
</dbReference>
<reference evidence="4 5" key="1">
    <citation type="submission" date="2021-03" db="EMBL/GenBank/DDBJ databases">
        <title>Antimicrobial resistance genes in bacteria isolated from Japanese honey, and their potential for conferring macrolide and lincosamide resistance in the American foulbrood pathogen Paenibacillus larvae.</title>
        <authorList>
            <person name="Okamoto M."/>
            <person name="Kumagai M."/>
            <person name="Kanamori H."/>
            <person name="Takamatsu D."/>
        </authorList>
    </citation>
    <scope>NUCLEOTIDE SEQUENCE [LARGE SCALE GENOMIC DNA]</scope>
    <source>
        <strain evidence="4 5">J6TS1</strain>
    </source>
</reference>
<organism evidence="4 5">
    <name type="scientific">Siminovitchia terrae</name>
    <name type="common">Bacillus terrae</name>
    <dbReference type="NCBI Taxonomy" id="1914933"/>
    <lineage>
        <taxon>Bacteria</taxon>
        <taxon>Bacillati</taxon>
        <taxon>Bacillota</taxon>
        <taxon>Bacilli</taxon>
        <taxon>Bacillales</taxon>
        <taxon>Bacillaceae</taxon>
        <taxon>Siminovitchia</taxon>
    </lineage>
</organism>
<evidence type="ECO:0000259" key="2">
    <source>
        <dbReference type="Pfam" id="PF00188"/>
    </source>
</evidence>
<feature type="domain" description="CAP-associated" evidence="3">
    <location>
        <begin position="73"/>
        <end position="212"/>
    </location>
</feature>